<sequence length="114" mass="12057">CRPRTSSGPNSSQCGGWPTRGAATHSRRCGERSPRPHSTTEPPLTPSSAPRRTSRCSCSSPSVSSPSSTGSATGCPTRSRTPVLARPGCSRCRSPRSGSGSWGSTRARWRRSRT</sequence>
<protein>
    <submittedName>
        <fullName evidence="2">Uncharacterized protein</fullName>
    </submittedName>
</protein>
<dbReference type="AlphaFoldDB" id="A0A6J4RVX0"/>
<accession>A0A6J4RVX0</accession>
<reference evidence="2" key="1">
    <citation type="submission" date="2020-02" db="EMBL/GenBank/DDBJ databases">
        <authorList>
            <person name="Meier V. D."/>
        </authorList>
    </citation>
    <scope>NUCLEOTIDE SEQUENCE</scope>
    <source>
        <strain evidence="2">AVDCRST_MAG17</strain>
    </source>
</reference>
<gene>
    <name evidence="2" type="ORF">AVDCRST_MAG17-292</name>
</gene>
<feature type="non-terminal residue" evidence="2">
    <location>
        <position position="1"/>
    </location>
</feature>
<evidence type="ECO:0000256" key="1">
    <source>
        <dbReference type="SAM" id="MobiDB-lite"/>
    </source>
</evidence>
<feature type="compositionally biased region" description="Polar residues" evidence="1">
    <location>
        <begin position="1"/>
        <end position="14"/>
    </location>
</feature>
<organism evidence="2">
    <name type="scientific">uncultured Solirubrobacterales bacterium</name>
    <dbReference type="NCBI Taxonomy" id="768556"/>
    <lineage>
        <taxon>Bacteria</taxon>
        <taxon>Bacillati</taxon>
        <taxon>Actinomycetota</taxon>
        <taxon>Thermoleophilia</taxon>
        <taxon>Solirubrobacterales</taxon>
        <taxon>environmental samples</taxon>
    </lineage>
</organism>
<dbReference type="EMBL" id="CADCVV010000016">
    <property type="protein sequence ID" value="CAA9483060.1"/>
    <property type="molecule type" value="Genomic_DNA"/>
</dbReference>
<proteinExistence type="predicted"/>
<feature type="non-terminal residue" evidence="2">
    <location>
        <position position="114"/>
    </location>
</feature>
<evidence type="ECO:0000313" key="2">
    <source>
        <dbReference type="EMBL" id="CAA9483060.1"/>
    </source>
</evidence>
<feature type="region of interest" description="Disordered" evidence="1">
    <location>
        <begin position="1"/>
        <end position="114"/>
    </location>
</feature>
<feature type="compositionally biased region" description="Low complexity" evidence="1">
    <location>
        <begin position="46"/>
        <end position="77"/>
    </location>
</feature>
<feature type="compositionally biased region" description="Low complexity" evidence="1">
    <location>
        <begin position="85"/>
        <end position="106"/>
    </location>
</feature>
<name>A0A6J4RVX0_9ACTN</name>